<reference evidence="1" key="1">
    <citation type="submission" date="2020-05" db="EMBL/GenBank/DDBJ databases">
        <title>Large-scale comparative analyses of tick genomes elucidate their genetic diversity and vector capacities.</title>
        <authorList>
            <person name="Jia N."/>
            <person name="Wang J."/>
            <person name="Shi W."/>
            <person name="Du L."/>
            <person name="Sun Y."/>
            <person name="Zhan W."/>
            <person name="Jiang J."/>
            <person name="Wang Q."/>
            <person name="Zhang B."/>
            <person name="Ji P."/>
            <person name="Sakyi L.B."/>
            <person name="Cui X."/>
            <person name="Yuan T."/>
            <person name="Jiang B."/>
            <person name="Yang W."/>
            <person name="Lam T.T.-Y."/>
            <person name="Chang Q."/>
            <person name="Ding S."/>
            <person name="Wang X."/>
            <person name="Zhu J."/>
            <person name="Ruan X."/>
            <person name="Zhao L."/>
            <person name="Wei J."/>
            <person name="Que T."/>
            <person name="Du C."/>
            <person name="Cheng J."/>
            <person name="Dai P."/>
            <person name="Han X."/>
            <person name="Huang E."/>
            <person name="Gao Y."/>
            <person name="Liu J."/>
            <person name="Shao H."/>
            <person name="Ye R."/>
            <person name="Li L."/>
            <person name="Wei W."/>
            <person name="Wang X."/>
            <person name="Wang C."/>
            <person name="Yang T."/>
            <person name="Huo Q."/>
            <person name="Li W."/>
            <person name="Guo W."/>
            <person name="Chen H."/>
            <person name="Zhou L."/>
            <person name="Ni X."/>
            <person name="Tian J."/>
            <person name="Zhou Y."/>
            <person name="Sheng Y."/>
            <person name="Liu T."/>
            <person name="Pan Y."/>
            <person name="Xia L."/>
            <person name="Li J."/>
            <person name="Zhao F."/>
            <person name="Cao W."/>
        </authorList>
    </citation>
    <scope>NUCLEOTIDE SEQUENCE</scope>
    <source>
        <strain evidence="1">Hyas-2018</strain>
    </source>
</reference>
<organism evidence="1 2">
    <name type="scientific">Hyalomma asiaticum</name>
    <name type="common">Tick</name>
    <dbReference type="NCBI Taxonomy" id="266040"/>
    <lineage>
        <taxon>Eukaryota</taxon>
        <taxon>Metazoa</taxon>
        <taxon>Ecdysozoa</taxon>
        <taxon>Arthropoda</taxon>
        <taxon>Chelicerata</taxon>
        <taxon>Arachnida</taxon>
        <taxon>Acari</taxon>
        <taxon>Parasitiformes</taxon>
        <taxon>Ixodida</taxon>
        <taxon>Ixodoidea</taxon>
        <taxon>Ixodidae</taxon>
        <taxon>Hyalomminae</taxon>
        <taxon>Hyalomma</taxon>
    </lineage>
</organism>
<protein>
    <submittedName>
        <fullName evidence="1">Uncharacterized protein</fullName>
    </submittedName>
</protein>
<proteinExistence type="predicted"/>
<dbReference type="Proteomes" id="UP000821845">
    <property type="component" value="Chromosome 7"/>
</dbReference>
<gene>
    <name evidence="1" type="ORF">HPB50_001030</name>
</gene>
<evidence type="ECO:0000313" key="2">
    <source>
        <dbReference type="Proteomes" id="UP000821845"/>
    </source>
</evidence>
<name>A0ACB7RRP0_HYAAI</name>
<keyword evidence="2" id="KW-1185">Reference proteome</keyword>
<sequence length="190" mass="21076">MDLEELISLGGKLALSGDALRAWIEEQSAREREELAEERDARREQAEREARAHHSNEGEVHEYPGNDDECHKQSSEELTADASWVPVIAIMSHPTDGHCRSEKSEVALSDSSLVLPDAVTGDLDSVVNCRGNVPQNLVLLGVRECYSVSDRENEPTDVAVLKESKEDSYESTCCMRKNDSHRGDITKVAQ</sequence>
<comment type="caution">
    <text evidence="1">The sequence shown here is derived from an EMBL/GenBank/DDBJ whole genome shotgun (WGS) entry which is preliminary data.</text>
</comment>
<dbReference type="EMBL" id="CM023487">
    <property type="protein sequence ID" value="KAH6925118.1"/>
    <property type="molecule type" value="Genomic_DNA"/>
</dbReference>
<evidence type="ECO:0000313" key="1">
    <source>
        <dbReference type="EMBL" id="KAH6925118.1"/>
    </source>
</evidence>
<accession>A0ACB7RRP0</accession>